<organism evidence="2 3">
    <name type="scientific">Streptomyces brasiliensis</name>
    <dbReference type="NCBI Taxonomy" id="1954"/>
    <lineage>
        <taxon>Bacteria</taxon>
        <taxon>Bacillati</taxon>
        <taxon>Actinomycetota</taxon>
        <taxon>Actinomycetes</taxon>
        <taxon>Kitasatosporales</taxon>
        <taxon>Streptomycetaceae</taxon>
        <taxon>Streptomyces</taxon>
    </lineage>
</organism>
<evidence type="ECO:0000256" key="1">
    <source>
        <dbReference type="SAM" id="SignalP"/>
    </source>
</evidence>
<feature type="chain" id="PRO_5037092053" description="Cholesterol esterase" evidence="1">
    <location>
        <begin position="24"/>
        <end position="193"/>
    </location>
</feature>
<keyword evidence="3" id="KW-1185">Reference proteome</keyword>
<evidence type="ECO:0000313" key="2">
    <source>
        <dbReference type="EMBL" id="GGI93772.1"/>
    </source>
</evidence>
<evidence type="ECO:0008006" key="4">
    <source>
        <dbReference type="Google" id="ProtNLM"/>
    </source>
</evidence>
<accession>A0A917K1N2</accession>
<sequence>MILVASIAACAATVIAMAQGVLAASFFVSGQEFRVSNDTLIARGVSIYGMVDVTRKRKLVPVMVTGTRHATIRGLCQSVLVDIPVLGPYTMRFTGGRERPVEASNLFIDATNETTDNAEFRSLDIGVAQGDITEGPINPGDRNSKFFDPDGVGQQAESAPLTNVHWTAVAVSAGTFNVPGLRAQLKPGRHECF</sequence>
<keyword evidence="1" id="KW-0732">Signal</keyword>
<dbReference type="EMBL" id="BMQA01000001">
    <property type="protein sequence ID" value="GGI93772.1"/>
    <property type="molecule type" value="Genomic_DNA"/>
</dbReference>
<dbReference type="Pfam" id="PF19741">
    <property type="entry name" value="DUF6230"/>
    <property type="match status" value="1"/>
</dbReference>
<dbReference type="InterPro" id="IPR046198">
    <property type="entry name" value="DUF6230"/>
</dbReference>
<name>A0A917K1N2_9ACTN</name>
<gene>
    <name evidence="2" type="ORF">GCM10010121_000140</name>
</gene>
<proteinExistence type="predicted"/>
<protein>
    <recommendedName>
        <fullName evidence="4">Cholesterol esterase</fullName>
    </recommendedName>
</protein>
<feature type="signal peptide" evidence="1">
    <location>
        <begin position="1"/>
        <end position="23"/>
    </location>
</feature>
<evidence type="ECO:0000313" key="3">
    <source>
        <dbReference type="Proteomes" id="UP000657574"/>
    </source>
</evidence>
<dbReference type="AlphaFoldDB" id="A0A917K1N2"/>
<reference evidence="2" key="2">
    <citation type="submission" date="2020-09" db="EMBL/GenBank/DDBJ databases">
        <authorList>
            <person name="Sun Q."/>
            <person name="Ohkuma M."/>
        </authorList>
    </citation>
    <scope>NUCLEOTIDE SEQUENCE</scope>
    <source>
        <strain evidence="2">JCM 3086</strain>
    </source>
</reference>
<reference evidence="2" key="1">
    <citation type="journal article" date="2014" name="Int. J. Syst. Evol. Microbiol.">
        <title>Complete genome sequence of Corynebacterium casei LMG S-19264T (=DSM 44701T), isolated from a smear-ripened cheese.</title>
        <authorList>
            <consortium name="US DOE Joint Genome Institute (JGI-PGF)"/>
            <person name="Walter F."/>
            <person name="Albersmeier A."/>
            <person name="Kalinowski J."/>
            <person name="Ruckert C."/>
        </authorList>
    </citation>
    <scope>NUCLEOTIDE SEQUENCE</scope>
    <source>
        <strain evidence="2">JCM 3086</strain>
    </source>
</reference>
<comment type="caution">
    <text evidence="2">The sequence shown here is derived from an EMBL/GenBank/DDBJ whole genome shotgun (WGS) entry which is preliminary data.</text>
</comment>
<dbReference type="Proteomes" id="UP000657574">
    <property type="component" value="Unassembled WGS sequence"/>
</dbReference>